<dbReference type="EMBL" id="JAWDGP010007193">
    <property type="protein sequence ID" value="KAK3728318.1"/>
    <property type="molecule type" value="Genomic_DNA"/>
</dbReference>
<feature type="region of interest" description="Disordered" evidence="1">
    <location>
        <begin position="83"/>
        <end position="110"/>
    </location>
</feature>
<dbReference type="AlphaFoldDB" id="A0AAE1CQI8"/>
<feature type="region of interest" description="Disordered" evidence="1">
    <location>
        <begin position="1"/>
        <end position="44"/>
    </location>
</feature>
<evidence type="ECO:0000313" key="3">
    <source>
        <dbReference type="Proteomes" id="UP001283361"/>
    </source>
</evidence>
<feature type="compositionally biased region" description="Acidic residues" evidence="1">
    <location>
        <begin position="8"/>
        <end position="17"/>
    </location>
</feature>
<accession>A0AAE1CQI8</accession>
<gene>
    <name evidence="2" type="ORF">RRG08_043943</name>
</gene>
<dbReference type="Proteomes" id="UP001283361">
    <property type="component" value="Unassembled WGS sequence"/>
</dbReference>
<organism evidence="2 3">
    <name type="scientific">Elysia crispata</name>
    <name type="common">lettuce slug</name>
    <dbReference type="NCBI Taxonomy" id="231223"/>
    <lineage>
        <taxon>Eukaryota</taxon>
        <taxon>Metazoa</taxon>
        <taxon>Spiralia</taxon>
        <taxon>Lophotrochozoa</taxon>
        <taxon>Mollusca</taxon>
        <taxon>Gastropoda</taxon>
        <taxon>Heterobranchia</taxon>
        <taxon>Euthyneura</taxon>
        <taxon>Panpulmonata</taxon>
        <taxon>Sacoglossa</taxon>
        <taxon>Placobranchoidea</taxon>
        <taxon>Plakobranchidae</taxon>
        <taxon>Elysia</taxon>
    </lineage>
</organism>
<protein>
    <submittedName>
        <fullName evidence="2">Uncharacterized protein</fullName>
    </submittedName>
</protein>
<proteinExistence type="predicted"/>
<sequence length="177" mass="19300">MQPRPEDFGEPLDELDSDSSLFMEKGGEGRGMQPSSNARSILQGSGHVKTGCMIASGKKKGDVRDNARAATWPVCGCSADDKLTTHRSSPAPANRSLFTSRPCTPQDPEPIRSRAARARRDRCTFTMSTRGELLCLPRDVYTCIPGSARHTALRYGLDGRPLLAHLGYRIVTVVLKV</sequence>
<evidence type="ECO:0000313" key="2">
    <source>
        <dbReference type="EMBL" id="KAK3728318.1"/>
    </source>
</evidence>
<feature type="compositionally biased region" description="Polar residues" evidence="1">
    <location>
        <begin position="33"/>
        <end position="43"/>
    </location>
</feature>
<keyword evidence="3" id="KW-1185">Reference proteome</keyword>
<name>A0AAE1CQI8_9GAST</name>
<comment type="caution">
    <text evidence="2">The sequence shown here is derived from an EMBL/GenBank/DDBJ whole genome shotgun (WGS) entry which is preliminary data.</text>
</comment>
<reference evidence="2" key="1">
    <citation type="journal article" date="2023" name="G3 (Bethesda)">
        <title>A reference genome for the long-term kleptoplast-retaining sea slug Elysia crispata morphotype clarki.</title>
        <authorList>
            <person name="Eastman K.E."/>
            <person name="Pendleton A.L."/>
            <person name="Shaikh M.A."/>
            <person name="Suttiyut T."/>
            <person name="Ogas R."/>
            <person name="Tomko P."/>
            <person name="Gavelis G."/>
            <person name="Widhalm J.R."/>
            <person name="Wisecaver J.H."/>
        </authorList>
    </citation>
    <scope>NUCLEOTIDE SEQUENCE</scope>
    <source>
        <strain evidence="2">ECLA1</strain>
    </source>
</reference>
<evidence type="ECO:0000256" key="1">
    <source>
        <dbReference type="SAM" id="MobiDB-lite"/>
    </source>
</evidence>